<gene>
    <name evidence="1" type="ORF">PSACC_02032</name>
</gene>
<dbReference type="EMBL" id="MTSL01000137">
    <property type="protein sequence ID" value="PJF18163.1"/>
    <property type="molecule type" value="Genomic_DNA"/>
</dbReference>
<sequence>MKLSTVVSRVWPAAAPIALFLNLGMGSSGTGSEGSAMASFGGFGGDNPTQGPALDALVIEISSLQLAASDKPTAVLPIVSLDETDVVLQIDNPCDLDISVLRSELKNRIVLASKDRPRFHRYLRSARAMTTWLFPGAYGKNPMQVLDGDPYEILQNGLLTINPKCSRWLTKYNCLSLLQEMLENNPSCERDYHKVYNHAIEEVSVQSRHVGTFRNYQMDILHVWQFD</sequence>
<protein>
    <submittedName>
        <fullName evidence="1">Uncharacterized protein</fullName>
    </submittedName>
</protein>
<dbReference type="AlphaFoldDB" id="A0A2H9TK86"/>
<evidence type="ECO:0000313" key="1">
    <source>
        <dbReference type="EMBL" id="PJF18163.1"/>
    </source>
</evidence>
<evidence type="ECO:0000313" key="2">
    <source>
        <dbReference type="Proteomes" id="UP000240830"/>
    </source>
</evidence>
<dbReference type="Proteomes" id="UP000240830">
    <property type="component" value="Unassembled WGS sequence"/>
</dbReference>
<organism evidence="1 2">
    <name type="scientific">Paramicrosporidium saccamoebae</name>
    <dbReference type="NCBI Taxonomy" id="1246581"/>
    <lineage>
        <taxon>Eukaryota</taxon>
        <taxon>Fungi</taxon>
        <taxon>Fungi incertae sedis</taxon>
        <taxon>Cryptomycota</taxon>
        <taxon>Cryptomycota incertae sedis</taxon>
        <taxon>Paramicrosporidium</taxon>
    </lineage>
</organism>
<keyword evidence="2" id="KW-1185">Reference proteome</keyword>
<comment type="caution">
    <text evidence="1">The sequence shown here is derived from an EMBL/GenBank/DDBJ whole genome shotgun (WGS) entry which is preliminary data.</text>
</comment>
<accession>A0A2H9TK86</accession>
<reference evidence="1 2" key="1">
    <citation type="submission" date="2016-10" db="EMBL/GenBank/DDBJ databases">
        <title>The genome of Paramicrosporidium saccamoebae is the missing link in understanding Cryptomycota and Microsporidia evolution.</title>
        <authorList>
            <person name="Quandt C.A."/>
            <person name="Beaudet D."/>
            <person name="Corsaro D."/>
            <person name="Michel R."/>
            <person name="Corradi N."/>
            <person name="James T."/>
        </authorList>
    </citation>
    <scope>NUCLEOTIDE SEQUENCE [LARGE SCALE GENOMIC DNA]</scope>
    <source>
        <strain evidence="1 2">KSL3</strain>
    </source>
</reference>
<name>A0A2H9TK86_9FUNG</name>
<proteinExistence type="predicted"/>